<evidence type="ECO:0000256" key="8">
    <source>
        <dbReference type="PIRSR" id="PIRSR601952-2"/>
    </source>
</evidence>
<dbReference type="SMART" id="SM00098">
    <property type="entry name" value="alkPPc"/>
    <property type="match status" value="1"/>
</dbReference>
<name>A0A855GWP4_9STAP</name>
<dbReference type="GO" id="GO:0046872">
    <property type="term" value="F:metal ion binding"/>
    <property type="evidence" value="ECO:0007669"/>
    <property type="project" value="UniProtKB-KW"/>
</dbReference>
<keyword evidence="3 8" id="KW-0479">Metal-binding</keyword>
<evidence type="ECO:0000256" key="4">
    <source>
        <dbReference type="ARBA" id="ARBA00022801"/>
    </source>
</evidence>
<proteinExistence type="inferred from homology"/>
<dbReference type="Pfam" id="PF00245">
    <property type="entry name" value="Alk_phosphatase"/>
    <property type="match status" value="1"/>
</dbReference>
<evidence type="ECO:0000256" key="10">
    <source>
        <dbReference type="SAM" id="SignalP"/>
    </source>
</evidence>
<feature type="binding site" evidence="8">
    <location>
        <position position="163"/>
    </location>
    <ligand>
        <name>Mg(2+)</name>
        <dbReference type="ChEBI" id="CHEBI:18420"/>
    </ligand>
</feature>
<feature type="binding site" evidence="8">
    <location>
        <position position="287"/>
    </location>
    <ligand>
        <name>Mg(2+)</name>
        <dbReference type="ChEBI" id="CHEBI:18420"/>
    </ligand>
</feature>
<evidence type="ECO:0000256" key="6">
    <source>
        <dbReference type="ARBA" id="ARBA00022842"/>
    </source>
</evidence>
<feature type="binding site" evidence="8">
    <location>
        <position position="335"/>
    </location>
    <ligand>
        <name>Zn(2+)</name>
        <dbReference type="ChEBI" id="CHEBI:29105"/>
        <label>2</label>
    </ligand>
</feature>
<dbReference type="PRINTS" id="PR00113">
    <property type="entry name" value="ALKPHPHTASE"/>
</dbReference>
<organism evidence="11 12">
    <name type="scientific">Macrococcoides caseolyticum</name>
    <dbReference type="NCBI Taxonomy" id="69966"/>
    <lineage>
        <taxon>Bacteria</taxon>
        <taxon>Bacillati</taxon>
        <taxon>Bacillota</taxon>
        <taxon>Bacilli</taxon>
        <taxon>Bacillales</taxon>
        <taxon>Staphylococcaceae</taxon>
        <taxon>Macrococcoides</taxon>
    </lineage>
</organism>
<evidence type="ECO:0000256" key="5">
    <source>
        <dbReference type="ARBA" id="ARBA00022833"/>
    </source>
</evidence>
<feature type="binding site" evidence="8">
    <location>
        <position position="429"/>
    </location>
    <ligand>
        <name>Zn(2+)</name>
        <dbReference type="ChEBI" id="CHEBI:29105"/>
        <label>2</label>
    </ligand>
</feature>
<evidence type="ECO:0000256" key="7">
    <source>
        <dbReference type="PIRSR" id="PIRSR601952-1"/>
    </source>
</evidence>
<keyword evidence="5 8" id="KW-0862">Zinc</keyword>
<evidence type="ECO:0000313" key="12">
    <source>
        <dbReference type="Proteomes" id="UP000233482"/>
    </source>
</evidence>
<dbReference type="InterPro" id="IPR017850">
    <property type="entry name" value="Alkaline_phosphatase_core_sf"/>
</dbReference>
<dbReference type="EMBL" id="PIXC01000010">
    <property type="protein sequence ID" value="PKE26282.1"/>
    <property type="molecule type" value="Genomic_DNA"/>
</dbReference>
<reference evidence="11 12" key="1">
    <citation type="submission" date="2017-12" db="EMBL/GenBank/DDBJ databases">
        <title>Genomics of Macrococcus caseolyticus.</title>
        <authorList>
            <person name="MacFadyen A.C."/>
            <person name="Paterson G.K."/>
        </authorList>
    </citation>
    <scope>NUCLEOTIDE SEQUENCE [LARGE SCALE GENOMIC DNA]</scope>
    <source>
        <strain evidence="11 12">5788_EF188</strain>
    </source>
</reference>
<dbReference type="CDD" id="cd16012">
    <property type="entry name" value="ALP"/>
    <property type="match status" value="1"/>
</dbReference>
<dbReference type="AlphaFoldDB" id="A0A855GWP4"/>
<keyword evidence="6 8" id="KW-0460">Magnesium</keyword>
<evidence type="ECO:0000256" key="9">
    <source>
        <dbReference type="RuleBase" id="RU003946"/>
    </source>
</evidence>
<dbReference type="RefSeq" id="WP_101144198.1">
    <property type="nucleotide sequence ID" value="NZ_CP073801.1"/>
</dbReference>
<dbReference type="InterPro" id="IPR001952">
    <property type="entry name" value="Alkaline_phosphatase"/>
</dbReference>
<keyword evidence="2" id="KW-0597">Phosphoprotein</keyword>
<dbReference type="InterPro" id="IPR018299">
    <property type="entry name" value="Alkaline_phosphatase_AS"/>
</dbReference>
<accession>A0A855GWP4</accession>
<sequence>MTRFRYITAGTLAVSAILSAIAPTAVFAGGKSLPQNNGVKSEMAQCGNKQKPKNVIFMIGDGMGPSYTSAYRYMEDKDETHELDPVAFDHYLLGAQRTIADDDHENITDSAAAATAMSAGTKTYNNAIAVDKQKKEVKTVLEQAKKVGKATGLVATSEITHATPAAFGAHDISRKNMPQIADDYYDEMIDGEHKVDIMLGGGKEYFERKDRNLVKAFQKDGYHYVTDKKSLVKAAQSNNQQILGLFSKGGMPKMIDRNESMPSLKDMTDTALTKLKSDKDGFFLMIEGSQIDWAGHANDITGAMSEMKDFDLAFQSAINFAKKDCNTLVIATADHSTGGMSMGRGGEYNFLVDPIKQMKHTPEYLSAELLKKDANIDKIITENIGFALEATEIKGIKEAIAKRDVGKIEDAIEATVNKRSYTGWTTDGHTGEDVNFYGYGPGAQAWRGNMDNTDNAKRIFEYLKK</sequence>
<feature type="signal peptide" evidence="10">
    <location>
        <begin position="1"/>
        <end position="28"/>
    </location>
</feature>
<evidence type="ECO:0000256" key="1">
    <source>
        <dbReference type="ARBA" id="ARBA00005984"/>
    </source>
</evidence>
<gene>
    <name evidence="11" type="ORF">CW686_05560</name>
</gene>
<evidence type="ECO:0000256" key="2">
    <source>
        <dbReference type="ARBA" id="ARBA00022553"/>
    </source>
</evidence>
<feature type="binding site" evidence="8">
    <location>
        <position position="296"/>
    </location>
    <ligand>
        <name>Zn(2+)</name>
        <dbReference type="ChEBI" id="CHEBI:29105"/>
        <label>2</label>
    </ligand>
</feature>
<evidence type="ECO:0000313" key="11">
    <source>
        <dbReference type="EMBL" id="PKE26282.1"/>
    </source>
</evidence>
<comment type="caution">
    <text evidence="11">The sequence shown here is derived from an EMBL/GenBank/DDBJ whole genome shotgun (WGS) entry which is preliminary data.</text>
</comment>
<dbReference type="Gene3D" id="3.40.720.10">
    <property type="entry name" value="Alkaline Phosphatase, subunit A"/>
    <property type="match status" value="1"/>
</dbReference>
<feature type="chain" id="PRO_5032400539" evidence="10">
    <location>
        <begin position="29"/>
        <end position="465"/>
    </location>
</feature>
<evidence type="ECO:0000256" key="3">
    <source>
        <dbReference type="ARBA" id="ARBA00022723"/>
    </source>
</evidence>
<dbReference type="GO" id="GO:0004035">
    <property type="term" value="F:alkaline phosphatase activity"/>
    <property type="evidence" value="ECO:0007669"/>
    <property type="project" value="TreeGrafter"/>
</dbReference>
<dbReference type="PANTHER" id="PTHR11596:SF5">
    <property type="entry name" value="ALKALINE PHOSPHATASE"/>
    <property type="match status" value="1"/>
</dbReference>
<feature type="active site" description="Phosphoserine intermediate" evidence="7">
    <location>
        <position position="110"/>
    </location>
</feature>
<dbReference type="Gene3D" id="1.10.60.40">
    <property type="match status" value="1"/>
</dbReference>
<comment type="similarity">
    <text evidence="1 9">Belongs to the alkaline phosphatase family.</text>
</comment>
<feature type="binding site" evidence="8">
    <location>
        <position position="61"/>
    </location>
    <ligand>
        <name>Mg(2+)</name>
        <dbReference type="ChEBI" id="CHEBI:18420"/>
    </ligand>
</feature>
<dbReference type="PROSITE" id="PS00123">
    <property type="entry name" value="ALKALINE_PHOSPHATASE"/>
    <property type="match status" value="1"/>
</dbReference>
<feature type="binding site" evidence="8">
    <location>
        <position position="334"/>
    </location>
    <ligand>
        <name>Zn(2+)</name>
        <dbReference type="ChEBI" id="CHEBI:29105"/>
        <label>2</label>
    </ligand>
</feature>
<comment type="cofactor">
    <cofactor evidence="8">
        <name>Zn(2+)</name>
        <dbReference type="ChEBI" id="CHEBI:29105"/>
    </cofactor>
    <text evidence="8">Binds 2 Zn(2+) ions.</text>
</comment>
<feature type="binding site" evidence="8">
    <location>
        <position position="161"/>
    </location>
    <ligand>
        <name>Mg(2+)</name>
        <dbReference type="ChEBI" id="CHEBI:18420"/>
    </ligand>
</feature>
<comment type="cofactor">
    <cofactor evidence="8">
        <name>Mg(2+)</name>
        <dbReference type="ChEBI" id="CHEBI:18420"/>
    </cofactor>
    <text evidence="8">Binds 1 Mg(2+) ion.</text>
</comment>
<dbReference type="Proteomes" id="UP000233482">
    <property type="component" value="Unassembled WGS sequence"/>
</dbReference>
<protein>
    <submittedName>
        <fullName evidence="11">Alkaline phosphatase</fullName>
    </submittedName>
</protein>
<dbReference type="PANTHER" id="PTHR11596">
    <property type="entry name" value="ALKALINE PHOSPHATASE"/>
    <property type="match status" value="1"/>
</dbReference>
<keyword evidence="4" id="KW-0378">Hydrolase</keyword>
<dbReference type="SUPFAM" id="SSF53649">
    <property type="entry name" value="Alkaline phosphatase-like"/>
    <property type="match status" value="1"/>
</dbReference>
<feature type="binding site" evidence="8">
    <location>
        <position position="61"/>
    </location>
    <ligand>
        <name>Zn(2+)</name>
        <dbReference type="ChEBI" id="CHEBI:29105"/>
        <label>2</label>
    </ligand>
</feature>
<feature type="binding site" evidence="8">
    <location>
        <position position="292"/>
    </location>
    <ligand>
        <name>Zn(2+)</name>
        <dbReference type="ChEBI" id="CHEBI:29105"/>
        <label>2</label>
    </ligand>
</feature>
<keyword evidence="10" id="KW-0732">Signal</keyword>